<gene>
    <name evidence="6" type="ORF">PC110_g13707</name>
    <name evidence="1" type="ORF">PC113_g15066</name>
    <name evidence="2" type="ORF">PC115_g19290</name>
    <name evidence="3" type="ORF">PC117_g21388</name>
    <name evidence="4" type="ORF">PC118_g19433</name>
    <name evidence="5" type="ORF">PC129_g18476</name>
</gene>
<dbReference type="Proteomes" id="UP000774804">
    <property type="component" value="Unassembled WGS sequence"/>
</dbReference>
<proteinExistence type="predicted"/>
<comment type="caution">
    <text evidence="6">The sequence shown here is derived from an EMBL/GenBank/DDBJ whole genome shotgun (WGS) entry which is preliminary data.</text>
</comment>
<dbReference type="EMBL" id="RCMK01001074">
    <property type="protein sequence ID" value="KAG2902859.1"/>
    <property type="molecule type" value="Genomic_DNA"/>
</dbReference>
<dbReference type="AlphaFoldDB" id="A0A329RYV0"/>
<evidence type="ECO:0000313" key="6">
    <source>
        <dbReference type="EMBL" id="RAW29923.1"/>
    </source>
</evidence>
<dbReference type="VEuPathDB" id="FungiDB:PC110_g13707"/>
<evidence type="ECO:0000313" key="2">
    <source>
        <dbReference type="EMBL" id="KAG2891184.1"/>
    </source>
</evidence>
<dbReference type="EMBL" id="MJFZ01000399">
    <property type="protein sequence ID" value="RAW29923.1"/>
    <property type="molecule type" value="Genomic_DNA"/>
</dbReference>
<evidence type="ECO:0000313" key="5">
    <source>
        <dbReference type="EMBL" id="KAG3210526.1"/>
    </source>
</evidence>
<dbReference type="EMBL" id="RCMG01000545">
    <property type="protein sequence ID" value="KAG2852386.1"/>
    <property type="molecule type" value="Genomic_DNA"/>
</dbReference>
<dbReference type="Proteomes" id="UP000760860">
    <property type="component" value="Unassembled WGS sequence"/>
</dbReference>
<dbReference type="Proteomes" id="UP000735874">
    <property type="component" value="Unassembled WGS sequence"/>
</dbReference>
<organism evidence="6 7">
    <name type="scientific">Phytophthora cactorum</name>
    <dbReference type="NCBI Taxonomy" id="29920"/>
    <lineage>
        <taxon>Eukaryota</taxon>
        <taxon>Sar</taxon>
        <taxon>Stramenopiles</taxon>
        <taxon>Oomycota</taxon>
        <taxon>Peronosporomycetes</taxon>
        <taxon>Peronosporales</taxon>
        <taxon>Peronosporaceae</taxon>
        <taxon>Phytophthora</taxon>
    </lineage>
</organism>
<sequence>MDPLDTIQNYVLKQKEEEAQKHFERVADFRGFLSETLPEPDVSVTLKLCCISAERVNGGHGTRVTRIDASRHTEFEPTFNALADHTPLKKKPYIAQVMVWDGKAVKGSYAKANIDFQAGAVNVFRKVDGVAFTPMLRKAMSSTSVMLATTFLSSSPQ</sequence>
<reference evidence="1" key="2">
    <citation type="submission" date="2018-10" db="EMBL/GenBank/DDBJ databases">
        <title>Effector identification in a new, highly contiguous assembly of the strawberry crown rot pathogen Phytophthora cactorum.</title>
        <authorList>
            <person name="Armitage A.D."/>
            <person name="Nellist C.F."/>
            <person name="Bates H."/>
            <person name="Vickerstaff R.J."/>
            <person name="Harrison R.J."/>
        </authorList>
    </citation>
    <scope>NUCLEOTIDE SEQUENCE</scope>
    <source>
        <strain evidence="1">15-7</strain>
        <strain evidence="2">4032</strain>
        <strain evidence="3">4040</strain>
        <strain evidence="4">P415</strain>
        <strain evidence="5">P421</strain>
    </source>
</reference>
<dbReference type="OrthoDB" id="113997at2759"/>
<dbReference type="Proteomes" id="UP000736787">
    <property type="component" value="Unassembled WGS sequence"/>
</dbReference>
<evidence type="ECO:0000313" key="1">
    <source>
        <dbReference type="EMBL" id="KAG2852386.1"/>
    </source>
</evidence>
<name>A0A329RYV0_9STRA</name>
<dbReference type="EMBL" id="RCMV01001081">
    <property type="protein sequence ID" value="KAG3210526.1"/>
    <property type="molecule type" value="Genomic_DNA"/>
</dbReference>
<dbReference type="Proteomes" id="UP000697107">
    <property type="component" value="Unassembled WGS sequence"/>
</dbReference>
<dbReference type="EMBL" id="RCMI01001079">
    <property type="protein sequence ID" value="KAG2891184.1"/>
    <property type="molecule type" value="Genomic_DNA"/>
</dbReference>
<evidence type="ECO:0000313" key="7">
    <source>
        <dbReference type="Proteomes" id="UP000251314"/>
    </source>
</evidence>
<dbReference type="Proteomes" id="UP000251314">
    <property type="component" value="Unassembled WGS sequence"/>
</dbReference>
<evidence type="ECO:0000313" key="4">
    <source>
        <dbReference type="EMBL" id="KAG2965969.1"/>
    </source>
</evidence>
<evidence type="ECO:0000313" key="3">
    <source>
        <dbReference type="EMBL" id="KAG2902859.1"/>
    </source>
</evidence>
<keyword evidence="7" id="KW-1185">Reference proteome</keyword>
<accession>A0A329RYV0</accession>
<reference evidence="6 7" key="1">
    <citation type="submission" date="2018-01" db="EMBL/GenBank/DDBJ databases">
        <title>Draft genome of the strawberry crown rot pathogen Phytophthora cactorum.</title>
        <authorList>
            <person name="Armitage A.D."/>
            <person name="Lysoe E."/>
            <person name="Nellist C.F."/>
            <person name="Harrison R.J."/>
            <person name="Brurberg M.B."/>
        </authorList>
    </citation>
    <scope>NUCLEOTIDE SEQUENCE [LARGE SCALE GENOMIC DNA]</scope>
    <source>
        <strain evidence="6 7">10300</strain>
    </source>
</reference>
<protein>
    <submittedName>
        <fullName evidence="6">Uncharacterized protein</fullName>
    </submittedName>
</protein>
<dbReference type="EMBL" id="RCML01001056">
    <property type="protein sequence ID" value="KAG2965969.1"/>
    <property type="molecule type" value="Genomic_DNA"/>
</dbReference>